<keyword evidence="2" id="KW-1185">Reference proteome</keyword>
<dbReference type="AlphaFoldDB" id="A0AAV4Y8H4"/>
<evidence type="ECO:0008006" key="3">
    <source>
        <dbReference type="Google" id="ProtNLM"/>
    </source>
</evidence>
<evidence type="ECO:0000313" key="2">
    <source>
        <dbReference type="Proteomes" id="UP001054945"/>
    </source>
</evidence>
<evidence type="ECO:0000313" key="1">
    <source>
        <dbReference type="EMBL" id="GIZ03766.1"/>
    </source>
</evidence>
<proteinExistence type="predicted"/>
<comment type="caution">
    <text evidence="1">The sequence shown here is derived from an EMBL/GenBank/DDBJ whole genome shotgun (WGS) entry which is preliminary data.</text>
</comment>
<accession>A0AAV4Y8H4</accession>
<name>A0AAV4Y8H4_CAEEX</name>
<gene>
    <name evidence="1" type="ORF">CEXT_179941</name>
</gene>
<organism evidence="1 2">
    <name type="scientific">Caerostris extrusa</name>
    <name type="common">Bark spider</name>
    <name type="synonym">Caerostris bankana</name>
    <dbReference type="NCBI Taxonomy" id="172846"/>
    <lineage>
        <taxon>Eukaryota</taxon>
        <taxon>Metazoa</taxon>
        <taxon>Ecdysozoa</taxon>
        <taxon>Arthropoda</taxon>
        <taxon>Chelicerata</taxon>
        <taxon>Arachnida</taxon>
        <taxon>Araneae</taxon>
        <taxon>Araneomorphae</taxon>
        <taxon>Entelegynae</taxon>
        <taxon>Araneoidea</taxon>
        <taxon>Araneidae</taxon>
        <taxon>Caerostris</taxon>
    </lineage>
</organism>
<reference evidence="1 2" key="1">
    <citation type="submission" date="2021-06" db="EMBL/GenBank/DDBJ databases">
        <title>Caerostris extrusa draft genome.</title>
        <authorList>
            <person name="Kono N."/>
            <person name="Arakawa K."/>
        </authorList>
    </citation>
    <scope>NUCLEOTIDE SEQUENCE [LARGE SCALE GENOMIC DNA]</scope>
</reference>
<dbReference type="EMBL" id="BPLR01001647">
    <property type="protein sequence ID" value="GIZ03766.1"/>
    <property type="molecule type" value="Genomic_DNA"/>
</dbReference>
<dbReference type="Proteomes" id="UP001054945">
    <property type="component" value="Unassembled WGS sequence"/>
</dbReference>
<protein>
    <recommendedName>
        <fullName evidence="3">RNase H type-1 domain-containing protein</fullName>
    </recommendedName>
</protein>
<sequence length="152" mass="17813">MIKAHEGFEGNEKADEYAKVATNKDSIDHISNYDIAYIKKLIKEIVAQWQDRWSHSNKGREVFTLFPEIKTSRIQALSVPVVTYWRTGIISYDCPQWNDIRLKYFPKNYQYVQLELILFNKISRAGLREIMNSKLQASLSPTVAKTFPCYWT</sequence>